<feature type="signal peptide" evidence="1">
    <location>
        <begin position="1"/>
        <end position="31"/>
    </location>
</feature>
<dbReference type="InterPro" id="IPR002901">
    <property type="entry name" value="MGlyc_endo_b_GlcNAc-like_dom"/>
</dbReference>
<feature type="chain" id="PRO_5019222523" description="Mannosyl-glycoprotein endo-beta-N-acetylglucosamidase-like domain-containing protein" evidence="1">
    <location>
        <begin position="32"/>
        <end position="721"/>
    </location>
</feature>
<keyword evidence="4" id="KW-1185">Reference proteome</keyword>
<dbReference type="EMBL" id="CP025746">
    <property type="protein sequence ID" value="QAA34695.1"/>
    <property type="molecule type" value="Genomic_DNA"/>
</dbReference>
<dbReference type="GO" id="GO:0004040">
    <property type="term" value="F:amidase activity"/>
    <property type="evidence" value="ECO:0007669"/>
    <property type="project" value="InterPro"/>
</dbReference>
<accession>A0A410E051</accession>
<dbReference type="RefSeq" id="WP_128215408.1">
    <property type="nucleotide sequence ID" value="NZ_CP025746.1"/>
</dbReference>
<proteinExistence type="predicted"/>
<evidence type="ECO:0000259" key="2">
    <source>
        <dbReference type="SMART" id="SM00047"/>
    </source>
</evidence>
<reference evidence="3 4" key="1">
    <citation type="submission" date="2018-01" db="EMBL/GenBank/DDBJ databases">
        <title>Genome Sequencing and Assembly of Anaerobacter polyendosporus strain CT4.</title>
        <authorList>
            <person name="Tachaapaikoon C."/>
            <person name="Sutheeworapong S."/>
            <person name="Jenjaroenpun P."/>
            <person name="Wongsurawat T."/>
            <person name="Nookeaw I."/>
            <person name="Cheawchanlertfa P."/>
            <person name="Kosugi A."/>
            <person name="Cheevadhanarak S."/>
            <person name="Ratanakhanokchai K."/>
        </authorList>
    </citation>
    <scope>NUCLEOTIDE SEQUENCE [LARGE SCALE GENOMIC DNA]</scope>
    <source>
        <strain evidence="3 4">CT4</strain>
    </source>
</reference>
<gene>
    <name evidence="3" type="ORF">C1I91_25375</name>
</gene>
<dbReference type="Proteomes" id="UP000286268">
    <property type="component" value="Chromosome"/>
</dbReference>
<dbReference type="AlphaFoldDB" id="A0A410E051"/>
<sequence length="721" mass="79900">MNFFKNRMIRKVLSFTVCIYVFFMYSTPAYALNSTQSGQKQATSSTKPMLMCIDSPTSNSQLSPYTLVTGWALNPAALREVRVYVDGNFNGNAYIGNYRPDVNSAYPGYPSGDRSGYSLTLDTAKLSNGNHTITVEQIGLDNSQKSTSVTVQKTQKDPITYIDYPTQNINLSKNILVTGWALNGSGMRSVGVYLDDIFKGYATLGDMRPDVAAAYPGYPNGDRSGYKYTVDTSNLSPGSHTIKVVGNGADGTSKATTVGFNYYIRSAMYQIDEPSNGSNITRDFAIRGWALSPSGVKSVELSIDGNYVGQGTIGLMRPDVNKVYPDYDNSMRSGYQCSVGFDTIKPGNHLIQIRFNNNDQSSETRQFNINIVKPEPKANIDSPAPNSTILSDQVLIGGWGVNAAGVAQVKVYIDGVYVGDAAIGYRRDDVGSAYSNYKESSNSGFNYVLSTNGMSVGKHDIKISICGKDGSVLDKFTSFYLKGIVTYKQYDNTFDYYVNQQIQKGGNTYWDNTPATNEDVRYYMDVNNFLNNDTYRYMFLKLNYAEGISVDNLNNAVKGQGILDGKGQAFLDGGKRYNINPIYLVSHSLHETNNGLSRLANGILVTSVDGQTVEPRIVYNMYGIGAKNSDPERLGSEYAYKQGWFTVDSAIIGGASFISTDYITSLRYQQNTLYKMKWNYQDVYHEYATDVNWARAQTTNIKKLIDKMSNPTLYFEVPVYK</sequence>
<evidence type="ECO:0000313" key="4">
    <source>
        <dbReference type="Proteomes" id="UP000286268"/>
    </source>
</evidence>
<protein>
    <recommendedName>
        <fullName evidence="2">Mannosyl-glycoprotein endo-beta-N-acetylglucosamidase-like domain-containing protein</fullName>
    </recommendedName>
</protein>
<dbReference type="OrthoDB" id="9816557at2"/>
<evidence type="ECO:0000256" key="1">
    <source>
        <dbReference type="SAM" id="SignalP"/>
    </source>
</evidence>
<keyword evidence="1" id="KW-0732">Signal</keyword>
<dbReference type="KEGG" id="cmah:C1I91_25375"/>
<evidence type="ECO:0000313" key="3">
    <source>
        <dbReference type="EMBL" id="QAA34695.1"/>
    </source>
</evidence>
<name>A0A410E051_9CLOT</name>
<feature type="domain" description="Mannosyl-glycoprotein endo-beta-N-acetylglucosamidase-like" evidence="2">
    <location>
        <begin position="555"/>
        <end position="716"/>
    </location>
</feature>
<dbReference type="SMART" id="SM00047">
    <property type="entry name" value="LYZ2"/>
    <property type="match status" value="1"/>
</dbReference>
<organism evidence="3 4">
    <name type="scientific">Clostridium manihotivorum</name>
    <dbReference type="NCBI Taxonomy" id="2320868"/>
    <lineage>
        <taxon>Bacteria</taxon>
        <taxon>Bacillati</taxon>
        <taxon>Bacillota</taxon>
        <taxon>Clostridia</taxon>
        <taxon>Eubacteriales</taxon>
        <taxon>Clostridiaceae</taxon>
        <taxon>Clostridium</taxon>
    </lineage>
</organism>
<dbReference type="Gene3D" id="1.10.530.10">
    <property type="match status" value="1"/>
</dbReference>
<dbReference type="Pfam" id="PF17957">
    <property type="entry name" value="Big_7"/>
    <property type="match status" value="4"/>
</dbReference>
<dbReference type="Pfam" id="PF01832">
    <property type="entry name" value="Glucosaminidase"/>
    <property type="match status" value="1"/>
</dbReference>